<feature type="region of interest" description="Disordered" evidence="10">
    <location>
        <begin position="39"/>
        <end position="67"/>
    </location>
</feature>
<dbReference type="Pfam" id="PF07715">
    <property type="entry name" value="Plug"/>
    <property type="match status" value="1"/>
</dbReference>
<evidence type="ECO:0000313" key="14">
    <source>
        <dbReference type="EMBL" id="WXB07911.1"/>
    </source>
</evidence>
<dbReference type="Gene3D" id="2.170.130.10">
    <property type="entry name" value="TonB-dependent receptor, plug domain"/>
    <property type="match status" value="1"/>
</dbReference>
<evidence type="ECO:0000256" key="9">
    <source>
        <dbReference type="RuleBase" id="RU003357"/>
    </source>
</evidence>
<evidence type="ECO:0000259" key="13">
    <source>
        <dbReference type="Pfam" id="PF07715"/>
    </source>
</evidence>
<evidence type="ECO:0000256" key="4">
    <source>
        <dbReference type="ARBA" id="ARBA00022692"/>
    </source>
</evidence>
<dbReference type="Proteomes" id="UP001374803">
    <property type="component" value="Chromosome"/>
</dbReference>
<organism evidence="14 15">
    <name type="scientific">Pendulispora rubella</name>
    <dbReference type="NCBI Taxonomy" id="2741070"/>
    <lineage>
        <taxon>Bacteria</taxon>
        <taxon>Pseudomonadati</taxon>
        <taxon>Myxococcota</taxon>
        <taxon>Myxococcia</taxon>
        <taxon>Myxococcales</taxon>
        <taxon>Sorangiineae</taxon>
        <taxon>Pendulisporaceae</taxon>
        <taxon>Pendulispora</taxon>
    </lineage>
</organism>
<keyword evidence="4 8" id="KW-0812">Transmembrane</keyword>
<evidence type="ECO:0000256" key="10">
    <source>
        <dbReference type="SAM" id="MobiDB-lite"/>
    </source>
</evidence>
<dbReference type="InterPro" id="IPR012910">
    <property type="entry name" value="Plug_dom"/>
</dbReference>
<dbReference type="Pfam" id="PF00593">
    <property type="entry name" value="TonB_dep_Rec_b-barrel"/>
    <property type="match status" value="1"/>
</dbReference>
<dbReference type="SUPFAM" id="SSF56935">
    <property type="entry name" value="Porins"/>
    <property type="match status" value="1"/>
</dbReference>
<dbReference type="RefSeq" id="WP_394837579.1">
    <property type="nucleotide sequence ID" value="NZ_CP089929.1"/>
</dbReference>
<proteinExistence type="inferred from homology"/>
<gene>
    <name evidence="14" type="ORF">LVJ94_11785</name>
</gene>
<feature type="domain" description="TonB-dependent receptor-like beta-barrel" evidence="12">
    <location>
        <begin position="245"/>
        <end position="682"/>
    </location>
</feature>
<keyword evidence="3 8" id="KW-1134">Transmembrane beta strand</keyword>
<feature type="signal peptide" evidence="11">
    <location>
        <begin position="1"/>
        <end position="27"/>
    </location>
</feature>
<dbReference type="PANTHER" id="PTHR30442:SF0">
    <property type="entry name" value="FE(3+) DICITRATE TRANSPORT PROTEIN FECA"/>
    <property type="match status" value="1"/>
</dbReference>
<dbReference type="PROSITE" id="PS52016">
    <property type="entry name" value="TONB_DEPENDENT_REC_3"/>
    <property type="match status" value="1"/>
</dbReference>
<comment type="similarity">
    <text evidence="8 9">Belongs to the TonB-dependent receptor family.</text>
</comment>
<keyword evidence="15" id="KW-1185">Reference proteome</keyword>
<feature type="domain" description="TonB-dependent receptor plug" evidence="13">
    <location>
        <begin position="46"/>
        <end position="154"/>
    </location>
</feature>
<evidence type="ECO:0000259" key="12">
    <source>
        <dbReference type="Pfam" id="PF00593"/>
    </source>
</evidence>
<evidence type="ECO:0000256" key="5">
    <source>
        <dbReference type="ARBA" id="ARBA00023077"/>
    </source>
</evidence>
<dbReference type="EMBL" id="CP089983">
    <property type="protein sequence ID" value="WXB07911.1"/>
    <property type="molecule type" value="Genomic_DNA"/>
</dbReference>
<accession>A0ABZ2LAG0</accession>
<evidence type="ECO:0000256" key="8">
    <source>
        <dbReference type="PROSITE-ProRule" id="PRU01360"/>
    </source>
</evidence>
<name>A0ABZ2LAG0_9BACT</name>
<evidence type="ECO:0000256" key="3">
    <source>
        <dbReference type="ARBA" id="ARBA00022452"/>
    </source>
</evidence>
<comment type="subcellular location">
    <subcellularLocation>
        <location evidence="1 8">Cell outer membrane</location>
        <topology evidence="1 8">Multi-pass membrane protein</topology>
    </subcellularLocation>
</comment>
<keyword evidence="2 8" id="KW-0813">Transport</keyword>
<keyword evidence="7 8" id="KW-0998">Cell outer membrane</keyword>
<dbReference type="InterPro" id="IPR039426">
    <property type="entry name" value="TonB-dep_rcpt-like"/>
</dbReference>
<dbReference type="InterPro" id="IPR037066">
    <property type="entry name" value="Plug_dom_sf"/>
</dbReference>
<keyword evidence="6 8" id="KW-0472">Membrane</keyword>
<keyword evidence="5 9" id="KW-0798">TonB box</keyword>
<evidence type="ECO:0000256" key="2">
    <source>
        <dbReference type="ARBA" id="ARBA00022448"/>
    </source>
</evidence>
<dbReference type="InterPro" id="IPR000531">
    <property type="entry name" value="Beta-barrel_TonB"/>
</dbReference>
<evidence type="ECO:0000256" key="11">
    <source>
        <dbReference type="SAM" id="SignalP"/>
    </source>
</evidence>
<evidence type="ECO:0000256" key="7">
    <source>
        <dbReference type="ARBA" id="ARBA00023237"/>
    </source>
</evidence>
<dbReference type="PANTHER" id="PTHR30442">
    <property type="entry name" value="IRON III DICITRATE TRANSPORT PROTEIN FECA"/>
    <property type="match status" value="1"/>
</dbReference>
<feature type="chain" id="PRO_5045702994" evidence="11">
    <location>
        <begin position="28"/>
        <end position="715"/>
    </location>
</feature>
<evidence type="ECO:0000313" key="15">
    <source>
        <dbReference type="Proteomes" id="UP001374803"/>
    </source>
</evidence>
<reference evidence="14" key="1">
    <citation type="submission" date="2021-12" db="EMBL/GenBank/DDBJ databases">
        <title>Discovery of the Pendulisporaceae a myxobacterial family with distinct sporulation behavior and unique specialized metabolism.</title>
        <authorList>
            <person name="Garcia R."/>
            <person name="Popoff A."/>
            <person name="Bader C.D."/>
            <person name="Loehr J."/>
            <person name="Walesch S."/>
            <person name="Walt C."/>
            <person name="Boldt J."/>
            <person name="Bunk B."/>
            <person name="Haeckl F.J.F.P.J."/>
            <person name="Gunesch A.P."/>
            <person name="Birkelbach J."/>
            <person name="Nuebel U."/>
            <person name="Pietschmann T."/>
            <person name="Bach T."/>
            <person name="Mueller R."/>
        </authorList>
    </citation>
    <scope>NUCLEOTIDE SEQUENCE</scope>
    <source>
        <strain evidence="14">MSr11367</strain>
    </source>
</reference>
<dbReference type="Gene3D" id="2.40.170.20">
    <property type="entry name" value="TonB-dependent receptor, beta-barrel domain"/>
    <property type="match status" value="1"/>
</dbReference>
<evidence type="ECO:0000256" key="6">
    <source>
        <dbReference type="ARBA" id="ARBA00023136"/>
    </source>
</evidence>
<evidence type="ECO:0000256" key="1">
    <source>
        <dbReference type="ARBA" id="ARBA00004571"/>
    </source>
</evidence>
<keyword evidence="14" id="KW-0675">Receptor</keyword>
<sequence length="715" mass="78109">MAIEKRIAGVGLAAVHLVWAGPLLAQAAPPTEEVRVHGDAADNLERASGSGSRVSETDMRRAQPQSAGEMLRRVPGLVIRQEDPMGLRLNLGVRGLSPTRGRLVLVEEDGVPVVVSPYGEPELYYSTPVERIQNIDVIKGHDVLLYGPQTVGGVVQFHTWAPPTREEWNVEGTYGERNFGKALARYGNTAAGGDVRYVVQAFRKQGDGFRNMPFEQTDVMGKVAFATGRDGEATLKLVAYDELSHTTYVGLTEPLYRADPRQDTVAPDDTFGIRRYEASLRHEQRLGEHTKLNTLLFAYTMNMGLRQQDFDRTKVQGTEYVRILGPQGIDGAGLYFKKTSQIRERNYNVVGVEPRVEHHFHTGPIAHKLVLGGRMMFDSARRRAFAAGSPTADTGDLLTDDTTSILGLAAYGEDRIAFRNDLLVTPGVRVEHAISKRYSKRIYEGGVVSDVDLEGSSTSTGVMPGIGMIYGKPSFNLFGGLHSGYSPPRISQSITPTGQDVGLSAERSINWELGARVRPLRWARLEASGFLTNFDNQLISNNTLSGSAAEFKNGGKTRHLGTELTAIAQIGRGLKLPVDVDIAAQYTWSRSTFVGGLYDGNFVPYAPQHLLTATLDVEHKSGFGGQATFGYVGSQFADETNTVEAEISGRAGEIPSYRTLDLGARYRHEPTGLSALLTIKNVLDDVYLSGRLPNGIFTNGFRQVFVTLKWSGPGS</sequence>
<keyword evidence="11" id="KW-0732">Signal</keyword>
<protein>
    <submittedName>
        <fullName evidence="14">TonB-dependent receptor</fullName>
    </submittedName>
</protein>
<dbReference type="InterPro" id="IPR036942">
    <property type="entry name" value="Beta-barrel_TonB_sf"/>
</dbReference>
<dbReference type="CDD" id="cd01347">
    <property type="entry name" value="ligand_gated_channel"/>
    <property type="match status" value="1"/>
</dbReference>